<feature type="region of interest" description="Disordered" evidence="6">
    <location>
        <begin position="186"/>
        <end position="208"/>
    </location>
</feature>
<dbReference type="SMART" id="SM01332">
    <property type="entry name" value="Cyclin_C"/>
    <property type="match status" value="1"/>
</dbReference>
<dbReference type="GO" id="GO:0016538">
    <property type="term" value="F:cyclin-dependent protein serine/threonine kinase regulator activity"/>
    <property type="evidence" value="ECO:0007669"/>
    <property type="project" value="InterPro"/>
</dbReference>
<gene>
    <name evidence="9" type="ORF">BD626DRAFT_536034</name>
</gene>
<comment type="similarity">
    <text evidence="1">Belongs to the cyclin family. Cyclin AB subfamily.</text>
</comment>
<dbReference type="STRING" id="97359.A0A550CJ54"/>
<dbReference type="GO" id="GO:0051301">
    <property type="term" value="P:cell division"/>
    <property type="evidence" value="ECO:0007669"/>
    <property type="project" value="UniProtKB-KW"/>
</dbReference>
<feature type="domain" description="Cyclin-like" evidence="7">
    <location>
        <begin position="286"/>
        <end position="370"/>
    </location>
</feature>
<dbReference type="OrthoDB" id="5590282at2759"/>
<organism evidence="9 10">
    <name type="scientific">Schizophyllum amplum</name>
    <dbReference type="NCBI Taxonomy" id="97359"/>
    <lineage>
        <taxon>Eukaryota</taxon>
        <taxon>Fungi</taxon>
        <taxon>Dikarya</taxon>
        <taxon>Basidiomycota</taxon>
        <taxon>Agaricomycotina</taxon>
        <taxon>Agaricomycetes</taxon>
        <taxon>Agaricomycetidae</taxon>
        <taxon>Agaricales</taxon>
        <taxon>Schizophyllaceae</taxon>
        <taxon>Schizophyllum</taxon>
    </lineage>
</organism>
<evidence type="ECO:0000256" key="5">
    <source>
        <dbReference type="RuleBase" id="RU000383"/>
    </source>
</evidence>
<feature type="domain" description="Cyclin-like" evidence="7">
    <location>
        <begin position="384"/>
        <end position="464"/>
    </location>
</feature>
<dbReference type="Pfam" id="PF00134">
    <property type="entry name" value="Cyclin_N"/>
    <property type="match status" value="1"/>
</dbReference>
<dbReference type="InterPro" id="IPR013763">
    <property type="entry name" value="Cyclin-like_dom"/>
</dbReference>
<dbReference type="SUPFAM" id="SSF47954">
    <property type="entry name" value="Cyclin-like"/>
    <property type="match status" value="2"/>
</dbReference>
<keyword evidence="10" id="KW-1185">Reference proteome</keyword>
<feature type="domain" description="Cyclin C-terminal" evidence="8">
    <location>
        <begin position="380"/>
        <end position="494"/>
    </location>
</feature>
<dbReference type="InterPro" id="IPR036915">
    <property type="entry name" value="Cyclin-like_sf"/>
</dbReference>
<dbReference type="SMART" id="SM00385">
    <property type="entry name" value="CYCLIN"/>
    <property type="match status" value="2"/>
</dbReference>
<name>A0A550CJ54_9AGAR</name>
<proteinExistence type="inferred from homology"/>
<dbReference type="CDD" id="cd20512">
    <property type="entry name" value="CYCLIN_CLBs_yeast_rpt2"/>
    <property type="match status" value="1"/>
</dbReference>
<dbReference type="EMBL" id="VDMD01000006">
    <property type="protein sequence ID" value="TRM64774.1"/>
    <property type="molecule type" value="Genomic_DNA"/>
</dbReference>
<keyword evidence="4" id="KW-0131">Cell cycle</keyword>
<evidence type="ECO:0000256" key="4">
    <source>
        <dbReference type="ARBA" id="ARBA00023306"/>
    </source>
</evidence>
<dbReference type="Proteomes" id="UP000320762">
    <property type="component" value="Unassembled WGS sequence"/>
</dbReference>
<evidence type="ECO:0000259" key="7">
    <source>
        <dbReference type="SMART" id="SM00385"/>
    </source>
</evidence>
<reference evidence="9 10" key="1">
    <citation type="journal article" date="2019" name="New Phytol.">
        <title>Comparative genomics reveals unique wood-decay strategies and fruiting body development in the Schizophyllaceae.</title>
        <authorList>
            <person name="Almasi E."/>
            <person name="Sahu N."/>
            <person name="Krizsan K."/>
            <person name="Balint B."/>
            <person name="Kovacs G.M."/>
            <person name="Kiss B."/>
            <person name="Cseklye J."/>
            <person name="Drula E."/>
            <person name="Henrissat B."/>
            <person name="Nagy I."/>
            <person name="Chovatia M."/>
            <person name="Adam C."/>
            <person name="LaButti K."/>
            <person name="Lipzen A."/>
            <person name="Riley R."/>
            <person name="Grigoriev I.V."/>
            <person name="Nagy L.G."/>
        </authorList>
    </citation>
    <scope>NUCLEOTIDE SEQUENCE [LARGE SCALE GENOMIC DNA]</scope>
    <source>
        <strain evidence="9 10">NL-1724</strain>
    </source>
</reference>
<evidence type="ECO:0000256" key="3">
    <source>
        <dbReference type="ARBA" id="ARBA00023127"/>
    </source>
</evidence>
<dbReference type="InterPro" id="IPR039361">
    <property type="entry name" value="Cyclin"/>
</dbReference>
<evidence type="ECO:0000313" key="9">
    <source>
        <dbReference type="EMBL" id="TRM64774.1"/>
    </source>
</evidence>
<accession>A0A550CJ54</accession>
<keyword evidence="3 5" id="KW-0195">Cyclin</keyword>
<sequence length="505" mass="57299">MATNNLRLPARRPGIHRSKGDENAIKQLRQPTALGGDGPKRFAAGAMKATRAALGEIPTAINRKNDTIPGKGKEVLKEEVGLKRGRPDSGGLPPQRIPLGPGRAAPAVAQTVNARPLRTNVARIPVLADAIRRASKPSAPEPVQQQVVYDDEPAYLGMDVENEMEDDEIVIVHDSVLAHDEEEMVGVESDDDEPPVLPSSSSPMVEKVPRMWPECSTAQAERHERELQAVRATFTDVDPEDDNMVSEYASEIFEYMSELEEELMPVADYMDGQNEITWAMRQTLIDWLLQVHLRYHLMPETLWIATNLIDRFLSKRVVSMVKLQLVGITAMFIAAKYEEILAPSVDEFVFMTEKGYKKEEILKGERIVLQTLDFKVSHYCSPYSWMRRISRADDYDIQTRTLSKFLIEITLLDHRFVRVKPSLIAAVGMYCARKMLGGDWNEAFVYHSGYTEDYLVPGHNMLVDKMKEAGFTRTYLYKKYGHKKFLKASIFATEWSRSQRDDMMN</sequence>
<feature type="region of interest" description="Disordered" evidence="6">
    <location>
        <begin position="82"/>
        <end position="103"/>
    </location>
</feature>
<dbReference type="InterPro" id="IPR004367">
    <property type="entry name" value="Cyclin_C-dom"/>
</dbReference>
<dbReference type="InterPro" id="IPR006671">
    <property type="entry name" value="Cyclin_N"/>
</dbReference>
<keyword evidence="2" id="KW-0132">Cell division</keyword>
<protein>
    <submittedName>
        <fullName evidence="9">Cyclin-like protein</fullName>
    </submittedName>
</protein>
<dbReference type="GO" id="GO:0044772">
    <property type="term" value="P:mitotic cell cycle phase transition"/>
    <property type="evidence" value="ECO:0007669"/>
    <property type="project" value="InterPro"/>
</dbReference>
<dbReference type="Gene3D" id="1.10.472.10">
    <property type="entry name" value="Cyclin-like"/>
    <property type="match status" value="2"/>
</dbReference>
<dbReference type="FunFam" id="1.10.472.10:FF:000005">
    <property type="entry name" value="G2/mitotic-specific cyclin B"/>
    <property type="match status" value="1"/>
</dbReference>
<dbReference type="Pfam" id="PF02984">
    <property type="entry name" value="Cyclin_C"/>
    <property type="match status" value="1"/>
</dbReference>
<evidence type="ECO:0000313" key="10">
    <source>
        <dbReference type="Proteomes" id="UP000320762"/>
    </source>
</evidence>
<dbReference type="AlphaFoldDB" id="A0A550CJ54"/>
<evidence type="ECO:0000259" key="8">
    <source>
        <dbReference type="SMART" id="SM01332"/>
    </source>
</evidence>
<evidence type="ECO:0000256" key="6">
    <source>
        <dbReference type="SAM" id="MobiDB-lite"/>
    </source>
</evidence>
<feature type="region of interest" description="Disordered" evidence="6">
    <location>
        <begin position="1"/>
        <end position="25"/>
    </location>
</feature>
<evidence type="ECO:0000256" key="1">
    <source>
        <dbReference type="ARBA" id="ARBA00006955"/>
    </source>
</evidence>
<dbReference type="FunFam" id="1.10.472.10:FF:000001">
    <property type="entry name" value="G2/mitotic-specific cyclin"/>
    <property type="match status" value="1"/>
</dbReference>
<dbReference type="PANTHER" id="PTHR10177">
    <property type="entry name" value="CYCLINS"/>
    <property type="match status" value="1"/>
</dbReference>
<comment type="caution">
    <text evidence="9">The sequence shown here is derived from an EMBL/GenBank/DDBJ whole genome shotgun (WGS) entry which is preliminary data.</text>
</comment>
<evidence type="ECO:0000256" key="2">
    <source>
        <dbReference type="ARBA" id="ARBA00022618"/>
    </source>
</evidence>